<protein>
    <recommendedName>
        <fullName evidence="6">TATA element modulatory factor 1 TATA binding domain-containing protein</fullName>
    </recommendedName>
</protein>
<comment type="subcellular location">
    <subcellularLocation>
        <location evidence="1">Golgi apparatus</location>
    </subcellularLocation>
</comment>
<feature type="compositionally biased region" description="Basic and acidic residues" evidence="5">
    <location>
        <begin position="187"/>
        <end position="200"/>
    </location>
</feature>
<dbReference type="PANTHER" id="PTHR46515">
    <property type="entry name" value="TATA ELEMENT MODULATORY FACTOR TMF1"/>
    <property type="match status" value="1"/>
</dbReference>
<dbReference type="PANTHER" id="PTHR46515:SF1">
    <property type="entry name" value="TATA ELEMENT MODULATORY FACTOR"/>
    <property type="match status" value="1"/>
</dbReference>
<keyword evidence="3 4" id="KW-0175">Coiled coil</keyword>
<feature type="compositionally biased region" description="Basic and acidic residues" evidence="5">
    <location>
        <begin position="212"/>
        <end position="222"/>
    </location>
</feature>
<gene>
    <name evidence="7" type="ORF">HRR80_007306</name>
</gene>
<evidence type="ECO:0000256" key="3">
    <source>
        <dbReference type="ARBA" id="ARBA00023054"/>
    </source>
</evidence>
<evidence type="ECO:0000313" key="7">
    <source>
        <dbReference type="EMBL" id="KAJ8988677.1"/>
    </source>
</evidence>
<feature type="compositionally biased region" description="Polar residues" evidence="5">
    <location>
        <begin position="658"/>
        <end position="671"/>
    </location>
</feature>
<dbReference type="InterPro" id="IPR022091">
    <property type="entry name" value="TMF_TATA-bd"/>
</dbReference>
<organism evidence="7 8">
    <name type="scientific">Exophiala dermatitidis</name>
    <name type="common">Black yeast-like fungus</name>
    <name type="synonym">Wangiella dermatitidis</name>
    <dbReference type="NCBI Taxonomy" id="5970"/>
    <lineage>
        <taxon>Eukaryota</taxon>
        <taxon>Fungi</taxon>
        <taxon>Dikarya</taxon>
        <taxon>Ascomycota</taxon>
        <taxon>Pezizomycotina</taxon>
        <taxon>Eurotiomycetes</taxon>
        <taxon>Chaetothyriomycetidae</taxon>
        <taxon>Chaetothyriales</taxon>
        <taxon>Herpotrichiellaceae</taxon>
        <taxon>Exophiala</taxon>
    </lineage>
</organism>
<feature type="compositionally biased region" description="Low complexity" evidence="5">
    <location>
        <begin position="50"/>
        <end position="68"/>
    </location>
</feature>
<sequence>MASKPTSRWTFLQQAVASVESKLDNILAEENDPVRRSSTPAQPPRDTAPSKRISSELSRSSSNASASNDRLQERLARAMAKKNASRAESSSAVRDQSQTRSIQEDQTATPSEHTSPEGDSIVVPPQGDLTPQEPKDGQSGPQDDSTTSDKKDPQGSEPSEPASALHVQGEEEPASDTVNPTANNRTSSERASQDAQRKSDSIPLRPEDEDSERAKEELDTYNEKIDSLQRKLQYLSEEVAASARQAAASAKQDAASADAGSLEKRLAEKDEKIALLIEEGTKLSKSEMTYLTAVKKLKVQLAAKNKEQEAIKSRAERAERSLKAMEDRALKAEAASKRTEQQLSASLAAASDLASIKKERDALQSTLAEMKTQLSRANARAEAAESKAQPDQLVKERRRITELEDDLASARVEKEISEDKLRREITELQAALEKEKQQARAMESEMLSEQAALESKLEAFRVRAEEAASLDQGQVQAKLLRQIETLQSQYASASQNWQGIESTLLGRITNLEKERDEVAARDADLRKKLRDTTQRLKGAERELESIQVKYADMEKSLAEVHEETERLSRKARQLEEDLSNSLKELEEQKANAARELQRKIDEEKAKWTTALHIQRTESPGTSVRKTSTMGMGFDMNHLMSPVYERPSSRRSSIMPLFDSNTPPRQQSTTSIKGLANLNGPTAETPSVVTSMDQDEYFANVPPTPLSVSHHSHRGGVNDLISASTVGAGPSVQLVERMSANVRRLETEKAASKDELLRLTTQRDEARKEVVNLMREVEEKRRIEARLKTLETEYQSLNERHQTTLELLGEKSEQVEELKADILDVKQMYRQLADTMK</sequence>
<dbReference type="AlphaFoldDB" id="A0AAN6ERS7"/>
<feature type="coiled-coil region" evidence="4">
    <location>
        <begin position="476"/>
        <end position="606"/>
    </location>
</feature>
<dbReference type="InterPro" id="IPR052602">
    <property type="entry name" value="Growth_transcription_reg"/>
</dbReference>
<name>A0AAN6ERS7_EXODE</name>
<feature type="region of interest" description="Disordered" evidence="5">
    <location>
        <begin position="26"/>
        <end position="222"/>
    </location>
</feature>
<feature type="compositionally biased region" description="Polar residues" evidence="5">
    <location>
        <begin position="86"/>
        <end position="113"/>
    </location>
</feature>
<dbReference type="InterPro" id="IPR022092">
    <property type="entry name" value="TMF_DNA-bd"/>
</dbReference>
<reference evidence="7" key="1">
    <citation type="submission" date="2023-01" db="EMBL/GenBank/DDBJ databases">
        <title>Exophiala dermititidis isolated from Cystic Fibrosis Patient.</title>
        <authorList>
            <person name="Kurbessoian T."/>
            <person name="Crocker A."/>
            <person name="Murante D."/>
            <person name="Hogan D.A."/>
            <person name="Stajich J.E."/>
        </authorList>
    </citation>
    <scope>NUCLEOTIDE SEQUENCE</scope>
    <source>
        <strain evidence="7">Ex8</strain>
    </source>
</reference>
<feature type="coiled-coil region" evidence="4">
    <location>
        <begin position="734"/>
        <end position="834"/>
    </location>
</feature>
<feature type="compositionally biased region" description="Polar residues" evidence="5">
    <location>
        <begin position="176"/>
        <end position="186"/>
    </location>
</feature>
<evidence type="ECO:0000256" key="2">
    <source>
        <dbReference type="ARBA" id="ARBA00023034"/>
    </source>
</evidence>
<evidence type="ECO:0000259" key="6">
    <source>
        <dbReference type="Pfam" id="PF12325"/>
    </source>
</evidence>
<evidence type="ECO:0000256" key="1">
    <source>
        <dbReference type="ARBA" id="ARBA00004555"/>
    </source>
</evidence>
<feature type="domain" description="TATA element modulatory factor 1 TATA binding" evidence="6">
    <location>
        <begin position="722"/>
        <end position="835"/>
    </location>
</feature>
<dbReference type="Pfam" id="PF12329">
    <property type="entry name" value="TMF_DNA_bd"/>
    <property type="match status" value="1"/>
</dbReference>
<evidence type="ECO:0000256" key="5">
    <source>
        <dbReference type="SAM" id="MobiDB-lite"/>
    </source>
</evidence>
<feature type="compositionally biased region" description="Low complexity" evidence="5">
    <location>
        <begin position="240"/>
        <end position="259"/>
    </location>
</feature>
<evidence type="ECO:0000313" key="8">
    <source>
        <dbReference type="Proteomes" id="UP001161757"/>
    </source>
</evidence>
<dbReference type="EMBL" id="JAJGCB010000017">
    <property type="protein sequence ID" value="KAJ8988677.1"/>
    <property type="molecule type" value="Genomic_DNA"/>
</dbReference>
<dbReference type="GO" id="GO:0005783">
    <property type="term" value="C:endoplasmic reticulum"/>
    <property type="evidence" value="ECO:0007669"/>
    <property type="project" value="TreeGrafter"/>
</dbReference>
<keyword evidence="2" id="KW-0333">Golgi apparatus</keyword>
<evidence type="ECO:0000256" key="4">
    <source>
        <dbReference type="SAM" id="Coils"/>
    </source>
</evidence>
<feature type="region of interest" description="Disordered" evidence="5">
    <location>
        <begin position="656"/>
        <end position="679"/>
    </location>
</feature>
<feature type="region of interest" description="Disordered" evidence="5">
    <location>
        <begin position="239"/>
        <end position="259"/>
    </location>
</feature>
<comment type="caution">
    <text evidence="7">The sequence shown here is derived from an EMBL/GenBank/DDBJ whole genome shotgun (WGS) entry which is preliminary data.</text>
</comment>
<dbReference type="Pfam" id="PF12325">
    <property type="entry name" value="TMF_TATA_bd"/>
    <property type="match status" value="1"/>
</dbReference>
<proteinExistence type="predicted"/>
<dbReference type="GO" id="GO:0005794">
    <property type="term" value="C:Golgi apparatus"/>
    <property type="evidence" value="ECO:0007669"/>
    <property type="project" value="UniProtKB-SubCell"/>
</dbReference>
<accession>A0AAN6ERS7</accession>
<dbReference type="Proteomes" id="UP001161757">
    <property type="component" value="Unassembled WGS sequence"/>
</dbReference>